<dbReference type="Gene3D" id="1.20.1070.10">
    <property type="entry name" value="Rhodopsin 7-helix transmembrane proteins"/>
    <property type="match status" value="2"/>
</dbReference>
<evidence type="ECO:0000256" key="12">
    <source>
        <dbReference type="ARBA" id="ARBA00033166"/>
    </source>
</evidence>
<evidence type="ECO:0000256" key="11">
    <source>
        <dbReference type="ARBA" id="ARBA00023224"/>
    </source>
</evidence>
<evidence type="ECO:0000313" key="18">
    <source>
        <dbReference type="Proteomes" id="UP000694545"/>
    </source>
</evidence>
<dbReference type="InterPro" id="IPR013312">
    <property type="entry name" value="GPR40-rel_orph"/>
</dbReference>
<evidence type="ECO:0000313" key="17">
    <source>
        <dbReference type="Ensembl" id="ENSVKKP00000008980.1"/>
    </source>
</evidence>
<dbReference type="InterPro" id="IPR000276">
    <property type="entry name" value="GPCR_Rhodpsn"/>
</dbReference>
<keyword evidence="10" id="KW-0325">Glycoprotein</keyword>
<evidence type="ECO:0000256" key="4">
    <source>
        <dbReference type="ARBA" id="ARBA00022692"/>
    </source>
</evidence>
<dbReference type="CDD" id="cd15170">
    <property type="entry name" value="7tmA_FFAR2_FFAR3"/>
    <property type="match status" value="1"/>
</dbReference>
<name>A0A8D2J930_VARKO</name>
<keyword evidence="18" id="KW-1185">Reference proteome</keyword>
<dbReference type="InterPro" id="IPR017452">
    <property type="entry name" value="GPCR_Rhodpsn_7TM"/>
</dbReference>
<feature type="transmembrane region" description="Helical" evidence="15">
    <location>
        <begin position="373"/>
        <end position="392"/>
    </location>
</feature>
<evidence type="ECO:0000259" key="16">
    <source>
        <dbReference type="PROSITE" id="PS50262"/>
    </source>
</evidence>
<reference evidence="17" key="1">
    <citation type="submission" date="2025-08" db="UniProtKB">
        <authorList>
            <consortium name="Ensembl"/>
        </authorList>
    </citation>
    <scope>IDENTIFICATION</scope>
</reference>
<evidence type="ECO:0000256" key="10">
    <source>
        <dbReference type="ARBA" id="ARBA00023180"/>
    </source>
</evidence>
<evidence type="ECO:0000256" key="5">
    <source>
        <dbReference type="ARBA" id="ARBA00022989"/>
    </source>
</evidence>
<keyword evidence="4 14" id="KW-0812">Transmembrane</keyword>
<keyword evidence="5 15" id="KW-1133">Transmembrane helix</keyword>
<feature type="domain" description="G-protein coupled receptors family 1 profile" evidence="16">
    <location>
        <begin position="24"/>
        <end position="427"/>
    </location>
</feature>
<evidence type="ECO:0000256" key="3">
    <source>
        <dbReference type="ARBA" id="ARBA00022475"/>
    </source>
</evidence>
<accession>A0A8D2J930</accession>
<dbReference type="PRINTS" id="PR00237">
    <property type="entry name" value="GPCRRHODOPSN"/>
</dbReference>
<evidence type="ECO:0000256" key="2">
    <source>
        <dbReference type="ARBA" id="ARBA00021527"/>
    </source>
</evidence>
<organism evidence="17 18">
    <name type="scientific">Varanus komodoensis</name>
    <name type="common">Komodo dragon</name>
    <dbReference type="NCBI Taxonomy" id="61221"/>
    <lineage>
        <taxon>Eukaryota</taxon>
        <taxon>Metazoa</taxon>
        <taxon>Chordata</taxon>
        <taxon>Craniata</taxon>
        <taxon>Vertebrata</taxon>
        <taxon>Euteleostomi</taxon>
        <taxon>Lepidosauria</taxon>
        <taxon>Squamata</taxon>
        <taxon>Bifurcata</taxon>
        <taxon>Unidentata</taxon>
        <taxon>Episquamata</taxon>
        <taxon>Toxicofera</taxon>
        <taxon>Anguimorpha</taxon>
        <taxon>Paleoanguimorpha</taxon>
        <taxon>Varanoidea</taxon>
        <taxon>Varanidae</taxon>
        <taxon>Varanus</taxon>
    </lineage>
</organism>
<comment type="subcellular location">
    <subcellularLocation>
        <location evidence="1">Cell membrane</location>
        <topology evidence="1">Multi-pass membrane protein</topology>
    </subcellularLocation>
</comment>
<proteinExistence type="inferred from homology"/>
<feature type="transmembrane region" description="Helical" evidence="15">
    <location>
        <begin position="12"/>
        <end position="33"/>
    </location>
</feature>
<dbReference type="GO" id="GO:0004930">
    <property type="term" value="F:G protein-coupled receptor activity"/>
    <property type="evidence" value="ECO:0007669"/>
    <property type="project" value="UniProtKB-KW"/>
</dbReference>
<keyword evidence="6 14" id="KW-0297">G-protein coupled receptor</keyword>
<evidence type="ECO:0000256" key="7">
    <source>
        <dbReference type="ARBA" id="ARBA00023136"/>
    </source>
</evidence>
<dbReference type="AlphaFoldDB" id="A0A8D2J930"/>
<evidence type="ECO:0000256" key="13">
    <source>
        <dbReference type="ARBA" id="ARBA00045206"/>
    </source>
</evidence>
<sequence>MAISLHDTLVLAVYIFAFLAGLPANLLAFYTFLGKVRKKPTPIDILLFNLTVSDVILLLFLPFKMVEAASGMAWPLPAFLCPLTGFCYYSSIYISTLFLTAISVERYLGVAYPIKYKLNRRPAYAVAASFFFWLLACSHCSIVYIVQYRMPGLNETNQMSNSSNNSNCYEEFTDNQLDSLQHPLWLPSWVSVLYVTGVGNTLGPSSPVSSALSGISSTGLGAGGAPSPAVGETCSRCCPRLKLRGHSMCRGSLPPAVDHLQPLPHGWFWLSDPVGKGRLLVQENLGLWACSFAHCSIVYITEFQRDNYSLPSNHSSVCYDNFTKEQLSILLPVRLELGVVLFLVPSLITCFCYFGFIRIVISSPHICRSKKQRAVGLVAATLSVFIICFSPYNVSHVVGFIQWENPEWRDQALLPSTFNASLDPIIFYFSSSAVQRTTTGLLAPCSRDPELVMDDCCLMPAFFCLNR</sequence>
<dbReference type="Pfam" id="PF00001">
    <property type="entry name" value="7tm_1"/>
    <property type="match status" value="2"/>
</dbReference>
<dbReference type="PRINTS" id="PR01905">
    <property type="entry name" value="FATTYACIDR"/>
</dbReference>
<dbReference type="PANTHER" id="PTHR45822:SF5">
    <property type="entry name" value="FREE FATTY ACID RECEPTOR 2"/>
    <property type="match status" value="1"/>
</dbReference>
<dbReference type="SUPFAM" id="SSF81321">
    <property type="entry name" value="Family A G protein-coupled receptor-like"/>
    <property type="match status" value="2"/>
</dbReference>
<feature type="transmembrane region" description="Helical" evidence="15">
    <location>
        <begin position="83"/>
        <end position="102"/>
    </location>
</feature>
<dbReference type="GO" id="GO:0071398">
    <property type="term" value="P:cellular response to fatty acid"/>
    <property type="evidence" value="ECO:0007669"/>
    <property type="project" value="TreeGrafter"/>
</dbReference>
<keyword evidence="9 14" id="KW-0675">Receptor</keyword>
<keyword evidence="11 14" id="KW-0807">Transducer</keyword>
<dbReference type="PRINTS" id="PR01904">
    <property type="entry name" value="GPR40FAMILY"/>
</dbReference>
<keyword evidence="8" id="KW-1015">Disulfide bond</keyword>
<reference evidence="17" key="2">
    <citation type="submission" date="2025-09" db="UniProtKB">
        <authorList>
            <consortium name="Ensembl"/>
        </authorList>
    </citation>
    <scope>IDENTIFICATION</scope>
</reference>
<dbReference type="Proteomes" id="UP000694545">
    <property type="component" value="Unplaced"/>
</dbReference>
<dbReference type="PROSITE" id="PS00237">
    <property type="entry name" value="G_PROTEIN_RECEP_F1_1"/>
    <property type="match status" value="1"/>
</dbReference>
<keyword evidence="3" id="KW-1003">Cell membrane</keyword>
<feature type="transmembrane region" description="Helical" evidence="15">
    <location>
        <begin position="45"/>
        <end position="63"/>
    </location>
</feature>
<evidence type="ECO:0000256" key="1">
    <source>
        <dbReference type="ARBA" id="ARBA00004651"/>
    </source>
</evidence>
<evidence type="ECO:0000256" key="14">
    <source>
        <dbReference type="RuleBase" id="RU000688"/>
    </source>
</evidence>
<feature type="transmembrane region" description="Helical" evidence="15">
    <location>
        <begin position="337"/>
        <end position="361"/>
    </location>
</feature>
<comment type="similarity">
    <text evidence="14">Belongs to the G-protein coupled receptor 1 family.</text>
</comment>
<dbReference type="GO" id="GO:0005886">
    <property type="term" value="C:plasma membrane"/>
    <property type="evidence" value="ECO:0007669"/>
    <property type="project" value="UniProtKB-SubCell"/>
</dbReference>
<evidence type="ECO:0000256" key="6">
    <source>
        <dbReference type="ARBA" id="ARBA00023040"/>
    </source>
</evidence>
<evidence type="ECO:0000256" key="15">
    <source>
        <dbReference type="SAM" id="Phobius"/>
    </source>
</evidence>
<keyword evidence="7 15" id="KW-0472">Membrane</keyword>
<evidence type="ECO:0000256" key="8">
    <source>
        <dbReference type="ARBA" id="ARBA00023157"/>
    </source>
</evidence>
<dbReference type="PANTHER" id="PTHR45822">
    <property type="entry name" value="FREE FATTY ACID RECEPTOR 2-RELATED"/>
    <property type="match status" value="1"/>
</dbReference>
<dbReference type="InterPro" id="IPR013313">
    <property type="entry name" value="GPR40_recept_FA"/>
</dbReference>
<dbReference type="PROSITE" id="PS50262">
    <property type="entry name" value="G_PROTEIN_RECEP_F1_2"/>
    <property type="match status" value="1"/>
</dbReference>
<feature type="transmembrane region" description="Helical" evidence="15">
    <location>
        <begin position="123"/>
        <end position="146"/>
    </location>
</feature>
<dbReference type="Ensembl" id="ENSVKKT00000009211.1">
    <property type="protein sequence ID" value="ENSVKKP00000008980.1"/>
    <property type="gene ID" value="ENSVKKG00000006384.1"/>
</dbReference>
<protein>
    <recommendedName>
        <fullName evidence="2">Free fatty acid receptor 1</fullName>
    </recommendedName>
    <alternativeName>
        <fullName evidence="12">G-protein coupled receptor 40</fullName>
    </alternativeName>
</protein>
<comment type="function">
    <text evidence="13">G-protein coupled receptor for medium and long chain saturated and unsaturated fatty acids that plays an important role in glucose homeostasis. Fatty acid binding increases glucose-stimulated insulin secretion, and may also enhance the secretion of glucagon-like peptide 1 (GLP-1). May also play a role in bone homeostasis; receptor signaling activates pathways that inhibit osteoclast differentiation. Ligand binding leads to a conformation change that triggers signaling via G-proteins that activate phospholipase C, leading to an increase of the intracellular calcium concentration. Seems to act through a G(q) and G(i)-mediated pathway. Mediates the anti-inflammatory effects of omega-3 polyunsaturated fatty acids (PUFAs) via inhibition of NLRP3 inflammasome activation.</text>
</comment>
<evidence type="ECO:0000256" key="9">
    <source>
        <dbReference type="ARBA" id="ARBA00023170"/>
    </source>
</evidence>